<accession>A0AAE6P0I5</accession>
<feature type="transmembrane region" description="Helical" evidence="1">
    <location>
        <begin position="115"/>
        <end position="138"/>
    </location>
</feature>
<keyword evidence="1" id="KW-1133">Transmembrane helix</keyword>
<gene>
    <name evidence="2" type="ORF">LF543_00225</name>
</gene>
<proteinExistence type="predicted"/>
<feature type="transmembrane region" description="Helical" evidence="1">
    <location>
        <begin position="74"/>
        <end position="95"/>
    </location>
</feature>
<evidence type="ECO:0000256" key="1">
    <source>
        <dbReference type="SAM" id="Phobius"/>
    </source>
</evidence>
<organism evidence="2 3">
    <name type="scientific">Fructilactobacillus fructivorans</name>
    <dbReference type="NCBI Taxonomy" id="1614"/>
    <lineage>
        <taxon>Bacteria</taxon>
        <taxon>Bacillati</taxon>
        <taxon>Bacillota</taxon>
        <taxon>Bacilli</taxon>
        <taxon>Lactobacillales</taxon>
        <taxon>Lactobacillaceae</taxon>
        <taxon>Fructilactobacillus</taxon>
    </lineage>
</organism>
<feature type="transmembrane region" description="Helical" evidence="1">
    <location>
        <begin position="47"/>
        <end position="65"/>
    </location>
</feature>
<keyword evidence="1" id="KW-0812">Transmembrane</keyword>
<evidence type="ECO:0000313" key="3">
    <source>
        <dbReference type="Proteomes" id="UP000327194"/>
    </source>
</evidence>
<dbReference type="KEGG" id="lfv:LF543_00225"/>
<dbReference type="Proteomes" id="UP000327194">
    <property type="component" value="Chromosome"/>
</dbReference>
<evidence type="ECO:0000313" key="2">
    <source>
        <dbReference type="EMBL" id="QFX92102.1"/>
    </source>
</evidence>
<dbReference type="AlphaFoldDB" id="A0AAE6P0I5"/>
<protein>
    <submittedName>
        <fullName evidence="2">Uncharacterized protein</fullName>
    </submittedName>
</protein>
<keyword evidence="1" id="KW-0472">Membrane</keyword>
<reference evidence="2 3" key="1">
    <citation type="submission" date="2019-10" db="EMBL/GenBank/DDBJ databases">
        <title>Genome sequencing of Lactobacillus fructivorans.</title>
        <authorList>
            <person name="Kim K."/>
        </authorList>
    </citation>
    <scope>NUCLEOTIDE SEQUENCE [LARGE SCALE GENOMIC DNA]</scope>
    <source>
        <strain evidence="2 3">LF543</strain>
    </source>
</reference>
<feature type="transmembrane region" description="Helical" evidence="1">
    <location>
        <begin position="150"/>
        <end position="179"/>
    </location>
</feature>
<dbReference type="EMBL" id="CP045562">
    <property type="protein sequence ID" value="QFX92102.1"/>
    <property type="molecule type" value="Genomic_DNA"/>
</dbReference>
<sequence>MSINLAWPNENTKELLSITNDYNMSRLKVRKIEHDYLQNCYLKSQNVINGIQSCLFLFVFLASMLEPYSRSENVIVTMFVYLITISVGLQLYKYYLGKVFDNMVNLHKYTTHPGLYFKGVVLFSVIVGILLGGFYLFLKPNVCYETLRSISHLLLIMFLYIVNLSFLVVMITCICIQVIEFRYSIDDDLYVKKSKWTRDKR</sequence>
<dbReference type="RefSeq" id="WP_010022244.1">
    <property type="nucleotide sequence ID" value="NZ_AZDS01000002.1"/>
</dbReference>
<name>A0AAE6P0I5_9LACO</name>